<organism evidence="1 2">
    <name type="scientific">Xylaria curta</name>
    <dbReference type="NCBI Taxonomy" id="42375"/>
    <lineage>
        <taxon>Eukaryota</taxon>
        <taxon>Fungi</taxon>
        <taxon>Dikarya</taxon>
        <taxon>Ascomycota</taxon>
        <taxon>Pezizomycotina</taxon>
        <taxon>Sordariomycetes</taxon>
        <taxon>Xylariomycetidae</taxon>
        <taxon>Xylariales</taxon>
        <taxon>Xylariaceae</taxon>
        <taxon>Xylaria</taxon>
    </lineage>
</organism>
<comment type="caution">
    <text evidence="1">The sequence shown here is derived from an EMBL/GenBank/DDBJ whole genome shotgun (WGS) entry which is preliminary data.</text>
</comment>
<sequence length="536" mass="58286">MPLAPGNALLAKCTSTALCYLRAVPLWGIAILVLTLGAIWSRVTTASRQVPELALVPQLQVVTRTGDGISALETASGVDFELSHDGEFGPVTVLSAGTNSRNNYEDVVNYFHGLSVDLSRLVLIVVNTHALTAKPVKMGLGFETITDTTTYLPLYAAHISEKLAHGKDITFGHRVAPTPSLVRPQLFNLQTVSKMKPIATAMVVAACVLAQFQVLGQAIGTITNAPQDGDLNGSNLTYPWPVKLFQFSSQLQDVEMAFMDVNPTGEPNGKVAVCLHGKNFCAPTWESTARILADQGYRVILIDQIGFCKSTKPNSYQYTLQQLSYNTNSLLHALGIANITLIGHSLGGMTSIRYGLLYPDTINELILVNPIGLEDWKAVGVPYRDIETLYAAEAVSNYTTIRAYQQATYYVGTWDASYDVWVNMLANIYAGTEAAAFAFDQALTTDMALSAPVVYEFGSLKPRTLLMVGERDNTALGKQWSPPEVQEKLGHYDVLGKQAAAAMPNADLIEFPDLGHAPQIQDPDRFHVELLGWLST</sequence>
<dbReference type="EMBL" id="JAPDGR010000886">
    <property type="protein sequence ID" value="KAJ2986840.1"/>
    <property type="molecule type" value="Genomic_DNA"/>
</dbReference>
<accession>A0ACC1P658</accession>
<keyword evidence="2" id="KW-1185">Reference proteome</keyword>
<reference evidence="1" key="1">
    <citation type="submission" date="2022-10" db="EMBL/GenBank/DDBJ databases">
        <title>Genome Sequence of Xylaria curta.</title>
        <authorList>
            <person name="Buettner E."/>
        </authorList>
    </citation>
    <scope>NUCLEOTIDE SEQUENCE</scope>
    <source>
        <strain evidence="1">Babe10</strain>
    </source>
</reference>
<gene>
    <name evidence="1" type="ORF">NUW58_g4841</name>
</gene>
<proteinExistence type="predicted"/>
<name>A0ACC1P658_9PEZI</name>
<dbReference type="Proteomes" id="UP001143856">
    <property type="component" value="Unassembled WGS sequence"/>
</dbReference>
<evidence type="ECO:0000313" key="1">
    <source>
        <dbReference type="EMBL" id="KAJ2986840.1"/>
    </source>
</evidence>
<evidence type="ECO:0000313" key="2">
    <source>
        <dbReference type="Proteomes" id="UP001143856"/>
    </source>
</evidence>
<protein>
    <submittedName>
        <fullName evidence="1">Uncharacterized protein</fullName>
    </submittedName>
</protein>